<comment type="caution">
    <text evidence="1">The sequence shown here is derived from an EMBL/GenBank/DDBJ whole genome shotgun (WGS) entry which is preliminary data.</text>
</comment>
<evidence type="ECO:0000313" key="2">
    <source>
        <dbReference type="Proteomes" id="UP000186804"/>
    </source>
</evidence>
<dbReference type="GeneID" id="92366648"/>
<organism evidence="1 2">
    <name type="scientific">Cryptosporidium andersoni</name>
    <dbReference type="NCBI Taxonomy" id="117008"/>
    <lineage>
        <taxon>Eukaryota</taxon>
        <taxon>Sar</taxon>
        <taxon>Alveolata</taxon>
        <taxon>Apicomplexa</taxon>
        <taxon>Conoidasida</taxon>
        <taxon>Coccidia</taxon>
        <taxon>Eucoccidiorida</taxon>
        <taxon>Eimeriorina</taxon>
        <taxon>Cryptosporidiidae</taxon>
        <taxon>Cryptosporidium</taxon>
    </lineage>
</organism>
<dbReference type="OrthoDB" id="338964at2759"/>
<keyword evidence="2" id="KW-1185">Reference proteome</keyword>
<name>A0A1J4MTM0_9CRYT</name>
<dbReference type="EMBL" id="LRBS01000050">
    <property type="protein sequence ID" value="OII76787.1"/>
    <property type="molecule type" value="Genomic_DNA"/>
</dbReference>
<reference evidence="1 2" key="1">
    <citation type="submission" date="2016-10" db="EMBL/GenBank/DDBJ databases">
        <title>Reductive evolution of mitochondrial metabolism and differential evolution of invasion-related proteins in Cryptosporidium.</title>
        <authorList>
            <person name="Liu S."/>
            <person name="Roellig D.M."/>
            <person name="Guo Y."/>
            <person name="Li N."/>
            <person name="Frace M.A."/>
            <person name="Tang K."/>
            <person name="Zhang L."/>
            <person name="Feng Y."/>
            <person name="Xiao L."/>
        </authorList>
    </citation>
    <scope>NUCLEOTIDE SEQUENCE [LARGE SCALE GENOMIC DNA]</scope>
    <source>
        <strain evidence="1">30847</strain>
    </source>
</reference>
<sequence length="479" mass="55455">MHSNGDENLRDNITKSPCIIFIFNNKKFQDLEFNLESYITSVVLQKHNYQSATQSNDILSLYQGEHIKVGVLIDQNQQEYSLYDIIFDIPNEDKQSVLTNFAWEGQYQSMDVNNNRYWKSFNILQDTGSHITELDVKYFENLKMKLYLFDFSLTIKPQYWNTPLNIFIQVEYTHFNTDKFILSDNIIGNFESFVSPFNNNELNEENLYTCGISLPVIIKVPLTISNYYLHNDEFILYMDILNHDTNNNIIIEYIYSNFPQNGKLNLPWILKPSQYWGCTLKINDKRILYKSGDSATISQVIPIFIKWKVSLETYDHRVLTQFALQLKEDSIEDNDICYIGELISQSNLNSNDTVKTGVSSNLDHGSDKLSLFSATCSVEGVAEKAGDVIYLNIEVINKKPSAQLNLQIVVDYHPQYPVVPIFEKMSLNYNSYTKSTCTVLYPLAMCYPGIFKCPNIYITDQITNFKYSINKLPILICKS</sequence>
<dbReference type="AlphaFoldDB" id="A0A1J4MTM0"/>
<dbReference type="Proteomes" id="UP000186804">
    <property type="component" value="Unassembled WGS sequence"/>
</dbReference>
<accession>A0A1J4MTM0</accession>
<dbReference type="RefSeq" id="XP_067068633.1">
    <property type="nucleotide sequence ID" value="XM_067212694.1"/>
</dbReference>
<dbReference type="VEuPathDB" id="CryptoDB:cand_024640"/>
<protein>
    <submittedName>
        <fullName evidence="1">Uncharacterized protein</fullName>
    </submittedName>
</protein>
<evidence type="ECO:0000313" key="1">
    <source>
        <dbReference type="EMBL" id="OII76787.1"/>
    </source>
</evidence>
<gene>
    <name evidence="1" type="ORF">cand_024640</name>
</gene>
<proteinExistence type="predicted"/>